<reference evidence="2 3" key="1">
    <citation type="journal article" date="2013" name="Genome Biol. Evol.">
        <title>Comparison of metabolic capacities and inference of gene content evolution in mosquito-associated Spiroplasma diminutum and S. taiwanense.</title>
        <authorList>
            <person name="Lo W.S."/>
            <person name="Ku C."/>
            <person name="Chen L.L."/>
            <person name="Chang T.H."/>
            <person name="Kuo C.H."/>
        </authorList>
    </citation>
    <scope>NUCLEOTIDE SEQUENCE [LARGE SCALE GENOMIC DNA]</scope>
    <source>
        <strain evidence="2">CT-1</strain>
    </source>
</reference>
<keyword evidence="3" id="KW-1185">Reference proteome</keyword>
<dbReference type="EMBL" id="CP005074">
    <property type="protein sequence ID" value="AGR41616.1"/>
    <property type="molecule type" value="Genomic_DNA"/>
</dbReference>
<organism evidence="2 3">
    <name type="scientific">Spiroplasma taiwanense CT-1</name>
    <dbReference type="NCBI Taxonomy" id="1276220"/>
    <lineage>
        <taxon>Bacteria</taxon>
        <taxon>Bacillati</taxon>
        <taxon>Mycoplasmatota</taxon>
        <taxon>Mollicutes</taxon>
        <taxon>Entomoplasmatales</taxon>
        <taxon>Spiroplasmataceae</taxon>
        <taxon>Spiroplasma</taxon>
    </lineage>
</organism>
<dbReference type="HOGENOM" id="CLU_2262071_0_0_14"/>
<dbReference type="AlphaFoldDB" id="S5LYG5"/>
<proteinExistence type="predicted"/>
<keyword evidence="1" id="KW-0472">Membrane</keyword>
<feature type="transmembrane region" description="Helical" evidence="1">
    <location>
        <begin position="69"/>
        <end position="90"/>
    </location>
</feature>
<dbReference type="PATRIC" id="fig|1276220.3.peg.1050"/>
<dbReference type="KEGG" id="stai:STAIW_v1c10330"/>
<keyword evidence="1" id="KW-1133">Transmembrane helix</keyword>
<dbReference type="Proteomes" id="UP000014984">
    <property type="component" value="Chromosome"/>
</dbReference>
<gene>
    <name evidence="2" type="ORF">STAIW_v1c10330</name>
</gene>
<name>S5LYG5_9MOLU</name>
<keyword evidence="1" id="KW-0812">Transmembrane</keyword>
<accession>S5LYG5</accession>
<evidence type="ECO:0000256" key="1">
    <source>
        <dbReference type="SAM" id="Phobius"/>
    </source>
</evidence>
<evidence type="ECO:0008006" key="4">
    <source>
        <dbReference type="Google" id="ProtNLM"/>
    </source>
</evidence>
<protein>
    <recommendedName>
        <fullName evidence="4">Transmembrane protein</fullName>
    </recommendedName>
</protein>
<dbReference type="STRING" id="1276220.STAIW_v1c10330"/>
<sequence length="103" mass="11858">MTNNKLSSINIQSFDDTYSLNFRSTFYGSIVSGFYIIAIVFCLIFALSLCFVIYNIFRKILIFQRSQIGNLKSLGILNLKIIINYVFLYVNTSDNFSAIRLNN</sequence>
<feature type="transmembrane region" description="Helical" evidence="1">
    <location>
        <begin position="34"/>
        <end position="57"/>
    </location>
</feature>
<evidence type="ECO:0000313" key="3">
    <source>
        <dbReference type="Proteomes" id="UP000014984"/>
    </source>
</evidence>
<evidence type="ECO:0000313" key="2">
    <source>
        <dbReference type="EMBL" id="AGR41616.1"/>
    </source>
</evidence>